<protein>
    <recommendedName>
        <fullName evidence="3">DUF2612 domain-containing protein</fullName>
    </recommendedName>
</protein>
<accession>A0ABV6Z950</accession>
<dbReference type="InterPro" id="IPR016884">
    <property type="entry name" value="UCP028438"/>
</dbReference>
<reference evidence="1 2" key="1">
    <citation type="submission" date="2024-09" db="EMBL/GenBank/DDBJ databases">
        <title>Description of Labrys sedimenti sp. nov., isolated from a diclofenac-degrading enrichment culture, and genome-based reclassification of Labrys portucalensis as a later heterotypic synonym of Labrys neptuniae.</title>
        <authorList>
            <person name="Tancsics A."/>
            <person name="Csepanyi A."/>
        </authorList>
    </citation>
    <scope>NUCLEOTIDE SEQUENCE [LARGE SCALE GENOMIC DNA]</scope>
    <source>
        <strain evidence="1 2">LMG 23412</strain>
    </source>
</reference>
<dbReference type="EMBL" id="JBHGPK010000001">
    <property type="protein sequence ID" value="MFC2248724.1"/>
    <property type="molecule type" value="Genomic_DNA"/>
</dbReference>
<evidence type="ECO:0008006" key="3">
    <source>
        <dbReference type="Google" id="ProtNLM"/>
    </source>
</evidence>
<evidence type="ECO:0000313" key="2">
    <source>
        <dbReference type="Proteomes" id="UP001595190"/>
    </source>
</evidence>
<dbReference type="Proteomes" id="UP001595190">
    <property type="component" value="Unassembled WGS sequence"/>
</dbReference>
<comment type="caution">
    <text evidence="1">The sequence shown here is derived from an EMBL/GenBank/DDBJ whole genome shotgun (WGS) entry which is preliminary data.</text>
</comment>
<sequence length="239" mass="26100">MATGDTNNMLARLKAVLPARWFPDTSPILDALLSGFSSAASWVYGLIQYAKLQTRIATATDGFLDLAAYDFFGRRIKRRKSQTDTSFRRTIQDEVLRERVTRPGVQKAVADLTDNKVTIFEAFNPHDTGGWGVMFAFNTVGAWGSNTLPYTMFITAIQPQGVGIPNISGFNSPQSGWGAGMFYLADLSRVTGEVTNQDIYDTVEASRAAGITCWVNIAPPPLNTGRLDADFILDTSVLG</sequence>
<gene>
    <name evidence="1" type="ORF">ACETRX_03780</name>
</gene>
<dbReference type="PIRSF" id="PIRSF028438">
    <property type="entry name" value="UCP028438"/>
    <property type="match status" value="1"/>
</dbReference>
<organism evidence="1 2">
    <name type="scientific">Labrys neptuniae</name>
    <dbReference type="NCBI Taxonomy" id="376174"/>
    <lineage>
        <taxon>Bacteria</taxon>
        <taxon>Pseudomonadati</taxon>
        <taxon>Pseudomonadota</taxon>
        <taxon>Alphaproteobacteria</taxon>
        <taxon>Hyphomicrobiales</taxon>
        <taxon>Xanthobacteraceae</taxon>
        <taxon>Labrys</taxon>
    </lineage>
</organism>
<dbReference type="RefSeq" id="WP_394308637.1">
    <property type="nucleotide sequence ID" value="NZ_JBHGPK010000001.1"/>
</dbReference>
<name>A0ABV6Z950_9HYPH</name>
<proteinExistence type="predicted"/>
<evidence type="ECO:0000313" key="1">
    <source>
        <dbReference type="EMBL" id="MFC2248724.1"/>
    </source>
</evidence>